<keyword evidence="3" id="KW-0378">Hydrolase</keyword>
<dbReference type="PANTHER" id="PTHR33630">
    <property type="entry name" value="CUTINASE RV1984C-RELATED-RELATED"/>
    <property type="match status" value="1"/>
</dbReference>
<evidence type="ECO:0000256" key="1">
    <source>
        <dbReference type="ARBA" id="ARBA00007534"/>
    </source>
</evidence>
<evidence type="ECO:0000256" key="6">
    <source>
        <dbReference type="SAM" id="Phobius"/>
    </source>
</evidence>
<keyword evidence="6" id="KW-0812">Transmembrane</keyword>
<feature type="compositionally biased region" description="Low complexity" evidence="5">
    <location>
        <begin position="18"/>
        <end position="35"/>
    </location>
</feature>
<evidence type="ECO:0000256" key="4">
    <source>
        <dbReference type="ARBA" id="ARBA00023157"/>
    </source>
</evidence>
<dbReference type="Proteomes" id="UP000268291">
    <property type="component" value="Unassembled WGS sequence"/>
</dbReference>
<reference evidence="7 8" key="1">
    <citation type="submission" date="2018-12" db="EMBL/GenBank/DDBJ databases">
        <authorList>
            <person name="hu s."/>
            <person name="Xu Y."/>
            <person name="Xu B."/>
            <person name="Li F."/>
        </authorList>
    </citation>
    <scope>NUCLEOTIDE SEQUENCE [LARGE SCALE GENOMIC DNA]</scope>
    <source>
        <strain evidence="7 8">KSW2-17</strain>
    </source>
</reference>
<dbReference type="InterPro" id="IPR000675">
    <property type="entry name" value="Cutinase/axe"/>
</dbReference>
<keyword evidence="6" id="KW-0472">Membrane</keyword>
<feature type="region of interest" description="Disordered" evidence="5">
    <location>
        <begin position="1"/>
        <end position="40"/>
    </location>
</feature>
<dbReference type="Gene3D" id="3.40.50.1820">
    <property type="entry name" value="alpha/beta hydrolase"/>
    <property type="match status" value="1"/>
</dbReference>
<gene>
    <name evidence="7" type="ORF">ELQ93_08475</name>
</gene>
<feature type="compositionally biased region" description="Basic residues" evidence="5">
    <location>
        <begin position="8"/>
        <end position="17"/>
    </location>
</feature>
<sequence length="325" mass="33737">MSRSTGRPTRRSPRRRTSPSPARRTPPAARATFSTGGRRFRVADGTPHLPCGLPERPSVTSYRESPLMTSQRSWGRRALFAAATAAIALTVVAGAATPATAAAVTNPCAAKAVFIGVRGTGAPAGSAMTASGNAWASGGHGLVANLARDYSTQKSFPIYVESLAYPASSAYATSVATGVKKLRAEIGYINRTCGGKTKIVLAGHSQGADVVLDTLVALTPATGKNLVVSASVFGDPSYVAGQTYNAPGSGKANGIIPRSAKERTVLRTYTFRDADGATRSRIRSTCAAGDWACQAAPMNKRSVAIHNGYNSSAAANWSYGVLRRS</sequence>
<keyword evidence="4" id="KW-1015">Disulfide bond</keyword>
<dbReference type="PANTHER" id="PTHR33630:SF9">
    <property type="entry name" value="CUTINASE 4"/>
    <property type="match status" value="1"/>
</dbReference>
<dbReference type="InterPro" id="IPR006311">
    <property type="entry name" value="TAT_signal"/>
</dbReference>
<organism evidence="7 8">
    <name type="scientific">Labedella gwakjiensis</name>
    <dbReference type="NCBI Taxonomy" id="390269"/>
    <lineage>
        <taxon>Bacteria</taxon>
        <taxon>Bacillati</taxon>
        <taxon>Actinomycetota</taxon>
        <taxon>Actinomycetes</taxon>
        <taxon>Micrococcales</taxon>
        <taxon>Microbacteriaceae</taxon>
        <taxon>Labedella</taxon>
    </lineage>
</organism>
<feature type="transmembrane region" description="Helical" evidence="6">
    <location>
        <begin position="78"/>
        <end position="96"/>
    </location>
</feature>
<evidence type="ECO:0000256" key="5">
    <source>
        <dbReference type="SAM" id="MobiDB-lite"/>
    </source>
</evidence>
<comment type="similarity">
    <text evidence="1">Belongs to the cutinase family.</text>
</comment>
<dbReference type="Pfam" id="PF01083">
    <property type="entry name" value="Cutinase"/>
    <property type="match status" value="1"/>
</dbReference>
<proteinExistence type="inferred from homology"/>
<dbReference type="SMART" id="SM01110">
    <property type="entry name" value="Cutinase"/>
    <property type="match status" value="1"/>
</dbReference>
<feature type="region of interest" description="Disordered" evidence="5">
    <location>
        <begin position="45"/>
        <end position="64"/>
    </location>
</feature>
<dbReference type="PROSITE" id="PS51318">
    <property type="entry name" value="TAT"/>
    <property type="match status" value="1"/>
</dbReference>
<protein>
    <submittedName>
        <fullName evidence="7">Cutinase family protein</fullName>
    </submittedName>
</protein>
<keyword evidence="8" id="KW-1185">Reference proteome</keyword>
<keyword evidence="2" id="KW-0719">Serine esterase</keyword>
<name>A0ABY0CAZ4_9MICO</name>
<dbReference type="SUPFAM" id="SSF53474">
    <property type="entry name" value="alpha/beta-Hydrolases"/>
    <property type="match status" value="1"/>
</dbReference>
<accession>A0ABY0CAZ4</accession>
<dbReference type="EMBL" id="RZGY01000001">
    <property type="protein sequence ID" value="RUQ86965.1"/>
    <property type="molecule type" value="Genomic_DNA"/>
</dbReference>
<evidence type="ECO:0000313" key="7">
    <source>
        <dbReference type="EMBL" id="RUQ86965.1"/>
    </source>
</evidence>
<evidence type="ECO:0000256" key="2">
    <source>
        <dbReference type="ARBA" id="ARBA00022487"/>
    </source>
</evidence>
<comment type="caution">
    <text evidence="7">The sequence shown here is derived from an EMBL/GenBank/DDBJ whole genome shotgun (WGS) entry which is preliminary data.</text>
</comment>
<evidence type="ECO:0000313" key="8">
    <source>
        <dbReference type="Proteomes" id="UP000268291"/>
    </source>
</evidence>
<keyword evidence="6" id="KW-1133">Transmembrane helix</keyword>
<evidence type="ECO:0000256" key="3">
    <source>
        <dbReference type="ARBA" id="ARBA00022801"/>
    </source>
</evidence>
<dbReference type="InterPro" id="IPR029058">
    <property type="entry name" value="AB_hydrolase_fold"/>
</dbReference>